<dbReference type="AlphaFoldDB" id="A0A3R9YPA1"/>
<dbReference type="PRINTS" id="PR01790">
    <property type="entry name" value="SMP30FAMILY"/>
</dbReference>
<organism evidence="5 6">
    <name type="scientific">Aquibium carbonis</name>
    <dbReference type="NCBI Taxonomy" id="2495581"/>
    <lineage>
        <taxon>Bacteria</taxon>
        <taxon>Pseudomonadati</taxon>
        <taxon>Pseudomonadota</taxon>
        <taxon>Alphaproteobacteria</taxon>
        <taxon>Hyphomicrobiales</taxon>
        <taxon>Phyllobacteriaceae</taxon>
        <taxon>Aquibium</taxon>
    </lineage>
</organism>
<comment type="caution">
    <text evidence="5">The sequence shown here is derived from an EMBL/GenBank/DDBJ whole genome shotgun (WGS) entry which is preliminary data.</text>
</comment>
<keyword evidence="3" id="KW-0862">Zinc</keyword>
<evidence type="ECO:0000256" key="3">
    <source>
        <dbReference type="PIRSR" id="PIRSR605511-2"/>
    </source>
</evidence>
<reference evidence="5 6" key="1">
    <citation type="submission" date="2018-12" db="EMBL/GenBank/DDBJ databases">
        <title>Mesorhizobium carbonis sp. nov., isolated from coal mine water.</title>
        <authorList>
            <person name="Xin W."/>
            <person name="Xu Z."/>
            <person name="Xiang F."/>
            <person name="Zhang J."/>
            <person name="Xi L."/>
            <person name="Liu J."/>
        </authorList>
    </citation>
    <scope>NUCLEOTIDE SEQUENCE [LARGE SCALE GENOMIC DNA]</scope>
    <source>
        <strain evidence="5 6">B2.3</strain>
    </source>
</reference>
<evidence type="ECO:0000313" key="6">
    <source>
        <dbReference type="Proteomes" id="UP000278398"/>
    </source>
</evidence>
<sequence length="308" mass="33498">MSGHSISIDVAVIGQDQLGETPLWCERTRRLWWLDIEQPKLRWFDPATGIDGLTRLPGTFAGTQALMADGRRLLAEDLSLYALDLGTGARTDLSAVEPGLDNRLNDGRVDARGRFWVGTMDNQLHRPAGGLYRIDPDGSTTRMAEDVIVSNGIAFSPDGRTLYFTDTRRHLGFAFDLDMHDGAITNRRVFADHTATGERPDGACVDVDGCIWMAFFAGGRIVRHRPDGAVDRTIPLPVTNPTCLCFGGDDLKTLYVTSATKFLTPQQRAAEPLAGALFAVHGAGQGLPENRFGQTTKTATVQPQGGKT</sequence>
<feature type="binding site" evidence="3">
    <location>
        <position position="105"/>
    </location>
    <ligand>
        <name>substrate</name>
    </ligand>
</feature>
<dbReference type="GO" id="GO:0019853">
    <property type="term" value="P:L-ascorbic acid biosynthetic process"/>
    <property type="evidence" value="ECO:0007669"/>
    <property type="project" value="TreeGrafter"/>
</dbReference>
<dbReference type="PANTHER" id="PTHR10907:SF47">
    <property type="entry name" value="REGUCALCIN"/>
    <property type="match status" value="1"/>
</dbReference>
<evidence type="ECO:0000259" key="4">
    <source>
        <dbReference type="Pfam" id="PF08450"/>
    </source>
</evidence>
<dbReference type="GO" id="GO:0005509">
    <property type="term" value="F:calcium ion binding"/>
    <property type="evidence" value="ECO:0007669"/>
    <property type="project" value="TreeGrafter"/>
</dbReference>
<dbReference type="Pfam" id="PF08450">
    <property type="entry name" value="SGL"/>
    <property type="match status" value="1"/>
</dbReference>
<gene>
    <name evidence="5" type="ORF">EJC49_21800</name>
</gene>
<feature type="active site" description="Proton donor/acceptor" evidence="2">
    <location>
        <position position="201"/>
    </location>
</feature>
<feature type="binding site" evidence="3">
    <location>
        <position position="20"/>
    </location>
    <ligand>
        <name>a divalent metal cation</name>
        <dbReference type="ChEBI" id="CHEBI:60240"/>
    </ligand>
</feature>
<comment type="cofactor">
    <cofactor evidence="3">
        <name>Zn(2+)</name>
        <dbReference type="ChEBI" id="CHEBI:29105"/>
    </cofactor>
    <text evidence="3">Binds 1 divalent metal cation per subunit.</text>
</comment>
<feature type="domain" description="SMP-30/Gluconolactonase/LRE-like region" evidence="4">
    <location>
        <begin position="18"/>
        <end position="260"/>
    </location>
</feature>
<dbReference type="PANTHER" id="PTHR10907">
    <property type="entry name" value="REGUCALCIN"/>
    <property type="match status" value="1"/>
</dbReference>
<feature type="binding site" evidence="3">
    <location>
        <position position="201"/>
    </location>
    <ligand>
        <name>a divalent metal cation</name>
        <dbReference type="ChEBI" id="CHEBI:60240"/>
    </ligand>
</feature>
<dbReference type="SUPFAM" id="SSF63829">
    <property type="entry name" value="Calcium-dependent phosphotriesterase"/>
    <property type="match status" value="1"/>
</dbReference>
<dbReference type="EMBL" id="RWKW01000099">
    <property type="protein sequence ID" value="RST83896.1"/>
    <property type="molecule type" value="Genomic_DNA"/>
</dbReference>
<dbReference type="InterPro" id="IPR005511">
    <property type="entry name" value="SMP-30"/>
</dbReference>
<dbReference type="Proteomes" id="UP000278398">
    <property type="component" value="Unassembled WGS sequence"/>
</dbReference>
<feature type="binding site" evidence="3">
    <location>
        <position position="151"/>
    </location>
    <ligand>
        <name>a divalent metal cation</name>
        <dbReference type="ChEBI" id="CHEBI:60240"/>
    </ligand>
</feature>
<evidence type="ECO:0000256" key="2">
    <source>
        <dbReference type="PIRSR" id="PIRSR605511-1"/>
    </source>
</evidence>
<evidence type="ECO:0000256" key="1">
    <source>
        <dbReference type="ARBA" id="ARBA00008853"/>
    </source>
</evidence>
<name>A0A3R9YPA1_9HYPH</name>
<dbReference type="RefSeq" id="WP_126702039.1">
    <property type="nucleotide sequence ID" value="NZ_RWKW01000099.1"/>
</dbReference>
<dbReference type="InterPro" id="IPR011042">
    <property type="entry name" value="6-blade_b-propeller_TolB-like"/>
</dbReference>
<proteinExistence type="inferred from homology"/>
<keyword evidence="3" id="KW-0479">Metal-binding</keyword>
<dbReference type="OrthoDB" id="2633250at2"/>
<feature type="binding site" evidence="3">
    <location>
        <position position="103"/>
    </location>
    <ligand>
        <name>substrate</name>
    </ligand>
</feature>
<evidence type="ECO:0000313" key="5">
    <source>
        <dbReference type="EMBL" id="RST83896.1"/>
    </source>
</evidence>
<dbReference type="InterPro" id="IPR013658">
    <property type="entry name" value="SGL"/>
</dbReference>
<dbReference type="Gene3D" id="2.120.10.30">
    <property type="entry name" value="TolB, C-terminal domain"/>
    <property type="match status" value="1"/>
</dbReference>
<dbReference type="GO" id="GO:0004341">
    <property type="term" value="F:gluconolactonase activity"/>
    <property type="evidence" value="ECO:0007669"/>
    <property type="project" value="TreeGrafter"/>
</dbReference>
<accession>A0A3R9YPA1</accession>
<comment type="similarity">
    <text evidence="1">Belongs to the SMP-30/CGR1 family.</text>
</comment>
<keyword evidence="6" id="KW-1185">Reference proteome</keyword>
<protein>
    <submittedName>
        <fullName evidence="5">SMP-30/gluconolactonase/LRE family protein</fullName>
    </submittedName>
</protein>